<evidence type="ECO:0000313" key="1">
    <source>
        <dbReference type="EMBL" id="JAD36535.1"/>
    </source>
</evidence>
<reference evidence="1" key="1">
    <citation type="submission" date="2014-09" db="EMBL/GenBank/DDBJ databases">
        <authorList>
            <person name="Magalhaes I.L.F."/>
            <person name="Oliveira U."/>
            <person name="Santos F.R."/>
            <person name="Vidigal T.H.D.A."/>
            <person name="Brescovit A.D."/>
            <person name="Santos A.J."/>
        </authorList>
    </citation>
    <scope>NUCLEOTIDE SEQUENCE</scope>
    <source>
        <tissue evidence="1">Shoot tissue taken approximately 20 cm above the soil surface</tissue>
    </source>
</reference>
<dbReference type="EMBL" id="GBRH01261360">
    <property type="protein sequence ID" value="JAD36535.1"/>
    <property type="molecule type" value="Transcribed_RNA"/>
</dbReference>
<name>A0A0A8ZIG4_ARUDO</name>
<protein>
    <submittedName>
        <fullName evidence="1">Uncharacterized protein</fullName>
    </submittedName>
</protein>
<proteinExistence type="predicted"/>
<reference evidence="1" key="2">
    <citation type="journal article" date="2015" name="Data Brief">
        <title>Shoot transcriptome of the giant reed, Arundo donax.</title>
        <authorList>
            <person name="Barrero R.A."/>
            <person name="Guerrero F.D."/>
            <person name="Moolhuijzen P."/>
            <person name="Goolsby J.A."/>
            <person name="Tidwell J."/>
            <person name="Bellgard S.E."/>
            <person name="Bellgard M.I."/>
        </authorList>
    </citation>
    <scope>NUCLEOTIDE SEQUENCE</scope>
    <source>
        <tissue evidence="1">Shoot tissue taken approximately 20 cm above the soil surface</tissue>
    </source>
</reference>
<sequence length="11" mass="1211">MITPTSVATYQ</sequence>
<accession>A0A0A8ZIG4</accession>
<organism evidence="1">
    <name type="scientific">Arundo donax</name>
    <name type="common">Giant reed</name>
    <name type="synonym">Donax arundinaceus</name>
    <dbReference type="NCBI Taxonomy" id="35708"/>
    <lineage>
        <taxon>Eukaryota</taxon>
        <taxon>Viridiplantae</taxon>
        <taxon>Streptophyta</taxon>
        <taxon>Embryophyta</taxon>
        <taxon>Tracheophyta</taxon>
        <taxon>Spermatophyta</taxon>
        <taxon>Magnoliopsida</taxon>
        <taxon>Liliopsida</taxon>
        <taxon>Poales</taxon>
        <taxon>Poaceae</taxon>
        <taxon>PACMAD clade</taxon>
        <taxon>Arundinoideae</taxon>
        <taxon>Arundineae</taxon>
        <taxon>Arundo</taxon>
    </lineage>
</organism>